<dbReference type="GeneID" id="14926315"/>
<keyword evidence="2" id="KW-1133">Transmembrane helix</keyword>
<keyword evidence="2" id="KW-0472">Membrane</keyword>
<gene>
    <name evidence="3" type="ORF">ACA1_290430</name>
</gene>
<feature type="transmembrane region" description="Helical" evidence="2">
    <location>
        <begin position="122"/>
        <end position="144"/>
    </location>
</feature>
<name>L8HI59_ACACF</name>
<evidence type="ECO:0000256" key="2">
    <source>
        <dbReference type="SAM" id="Phobius"/>
    </source>
</evidence>
<protein>
    <recommendedName>
        <fullName evidence="5">Transmembrane protein</fullName>
    </recommendedName>
</protein>
<dbReference type="VEuPathDB" id="AmoebaDB:ACA1_290430"/>
<keyword evidence="4" id="KW-1185">Reference proteome</keyword>
<reference evidence="3 4" key="1">
    <citation type="journal article" date="2013" name="Genome Biol.">
        <title>Genome of Acanthamoeba castellanii highlights extensive lateral gene transfer and early evolution of tyrosine kinase signaling.</title>
        <authorList>
            <person name="Clarke M."/>
            <person name="Lohan A.J."/>
            <person name="Liu B."/>
            <person name="Lagkouvardos I."/>
            <person name="Roy S."/>
            <person name="Zafar N."/>
            <person name="Bertelli C."/>
            <person name="Schilde C."/>
            <person name="Kianianmomeni A."/>
            <person name="Burglin T.R."/>
            <person name="Frech C."/>
            <person name="Turcotte B."/>
            <person name="Kopec K.O."/>
            <person name="Synnott J.M."/>
            <person name="Choo C."/>
            <person name="Paponov I."/>
            <person name="Finkler A."/>
            <person name="Soon Heng Tan C."/>
            <person name="Hutchins A.P."/>
            <person name="Weinmeier T."/>
            <person name="Rattei T."/>
            <person name="Chu J.S."/>
            <person name="Gimenez G."/>
            <person name="Irimia M."/>
            <person name="Rigden D.J."/>
            <person name="Fitzpatrick D.A."/>
            <person name="Lorenzo-Morales J."/>
            <person name="Bateman A."/>
            <person name="Chiu C.H."/>
            <person name="Tang P."/>
            <person name="Hegemann P."/>
            <person name="Fromm H."/>
            <person name="Raoult D."/>
            <person name="Greub G."/>
            <person name="Miranda-Saavedra D."/>
            <person name="Chen N."/>
            <person name="Nash P."/>
            <person name="Ginger M.L."/>
            <person name="Horn M."/>
            <person name="Schaap P."/>
            <person name="Caler L."/>
            <person name="Loftus B."/>
        </authorList>
    </citation>
    <scope>NUCLEOTIDE SEQUENCE [LARGE SCALE GENOMIC DNA]</scope>
    <source>
        <strain evidence="3 4">Neff</strain>
    </source>
</reference>
<dbReference type="EMBL" id="KB007805">
    <property type="protein sequence ID" value="ELR25269.1"/>
    <property type="molecule type" value="Genomic_DNA"/>
</dbReference>
<evidence type="ECO:0000256" key="1">
    <source>
        <dbReference type="SAM" id="MobiDB-lite"/>
    </source>
</evidence>
<evidence type="ECO:0008006" key="5">
    <source>
        <dbReference type="Google" id="ProtNLM"/>
    </source>
</evidence>
<keyword evidence="2" id="KW-0812">Transmembrane</keyword>
<dbReference type="RefSeq" id="XP_004368024.1">
    <property type="nucleotide sequence ID" value="XM_004367967.1"/>
</dbReference>
<feature type="compositionally biased region" description="Acidic residues" evidence="1">
    <location>
        <begin position="35"/>
        <end position="54"/>
    </location>
</feature>
<feature type="region of interest" description="Disordered" evidence="1">
    <location>
        <begin position="28"/>
        <end position="60"/>
    </location>
</feature>
<accession>L8HI59</accession>
<evidence type="ECO:0000313" key="3">
    <source>
        <dbReference type="EMBL" id="ELR25269.1"/>
    </source>
</evidence>
<dbReference type="Proteomes" id="UP000011083">
    <property type="component" value="Unassembled WGS sequence"/>
</dbReference>
<proteinExistence type="predicted"/>
<sequence length="163" mass="18612">MEEKVAQLEDLVQGLGESTHLVAEQVRRVRADEGVQSDESDFEEGDDDSEDEQGEQEKNKLLLKLEHIRDNLKEAIRKGKEERTTKLARLYERRFELEQLNAQLAADDHAPLAPAPRCKSSWLLHLIGAVFFGTALVVALVIVVDHTSLYHERELAMRYQHPT</sequence>
<dbReference type="AlphaFoldDB" id="L8HI59"/>
<dbReference type="KEGG" id="acan:ACA1_290430"/>
<organism evidence="3 4">
    <name type="scientific">Acanthamoeba castellanii (strain ATCC 30010 / Neff)</name>
    <dbReference type="NCBI Taxonomy" id="1257118"/>
    <lineage>
        <taxon>Eukaryota</taxon>
        <taxon>Amoebozoa</taxon>
        <taxon>Discosea</taxon>
        <taxon>Longamoebia</taxon>
        <taxon>Centramoebida</taxon>
        <taxon>Acanthamoebidae</taxon>
        <taxon>Acanthamoeba</taxon>
    </lineage>
</organism>
<evidence type="ECO:0000313" key="4">
    <source>
        <dbReference type="Proteomes" id="UP000011083"/>
    </source>
</evidence>